<reference evidence="2" key="1">
    <citation type="submission" date="2021-11" db="EMBL/GenBank/DDBJ databases">
        <title>Clostridia strains as spoilage organisms.</title>
        <authorList>
            <person name="Wambui J."/>
            <person name="Stevens M.J.A."/>
            <person name="Stephan R."/>
        </authorList>
    </citation>
    <scope>NUCLEOTIDE SEQUENCE</scope>
    <source>
        <strain evidence="2">CF009</strain>
    </source>
</reference>
<dbReference type="Gene3D" id="1.10.10.2840">
    <property type="entry name" value="PucR C-terminal helix-turn-helix domain"/>
    <property type="match status" value="1"/>
</dbReference>
<dbReference type="AlphaFoldDB" id="A0AA47EFM6"/>
<dbReference type="InterPro" id="IPR051448">
    <property type="entry name" value="CdaR-like_regulators"/>
</dbReference>
<dbReference type="RefSeq" id="WP_253200360.1">
    <property type="nucleotide sequence ID" value="NZ_CP086239.1"/>
</dbReference>
<dbReference type="InterPro" id="IPR042070">
    <property type="entry name" value="PucR_C-HTH_sf"/>
</dbReference>
<dbReference type="Pfam" id="PF13556">
    <property type="entry name" value="HTH_30"/>
    <property type="match status" value="1"/>
</dbReference>
<proteinExistence type="predicted"/>
<accession>A0AA47EFM6</accession>
<dbReference type="EMBL" id="CP086239">
    <property type="protein sequence ID" value="WAG59267.1"/>
    <property type="molecule type" value="Genomic_DNA"/>
</dbReference>
<evidence type="ECO:0000313" key="2">
    <source>
        <dbReference type="EMBL" id="WAG59267.1"/>
    </source>
</evidence>
<feature type="domain" description="PucR C-terminal helix-turn-helix" evidence="1">
    <location>
        <begin position="446"/>
        <end position="504"/>
    </location>
</feature>
<dbReference type="InterPro" id="IPR025736">
    <property type="entry name" value="PucR_C-HTH_dom"/>
</dbReference>
<dbReference type="PANTHER" id="PTHR33744">
    <property type="entry name" value="CARBOHYDRATE DIACID REGULATOR"/>
    <property type="match status" value="1"/>
</dbReference>
<name>A0AA47EFM6_9CLOT</name>
<protein>
    <submittedName>
        <fullName evidence="2">Helix-turn-helix domain-containing protein</fullName>
    </submittedName>
</protein>
<gene>
    <name evidence="2" type="ORF">LL038_16685</name>
</gene>
<sequence length="509" mass="59774">MAKLKALLNFLENKPNIKIWGTHNPDTIIDEVFFLQDNMEFSPNALYLTTKNHKSLLINKDNILFIVNKASEDIHILQIETKNSIEEIYRLICEFMFTEYKLFAKKLNIYNSLSACNDINKTLNICESYLNNPIFILDTSYRILGRSTFANSITSSIETYNDQTYLLIDTVNLMKKNKCIDNIYSSSTSFFHASDKSLIFCGIRINNITVAYICILQENREFLEEDLELTNTLAQTLSIQMQKDNLFINSSGLEEEYYLMDLLKNSINNLNYIEERLKNIDFKLNKNILLIVIPFRQTYQDYRHNFGLKQLIVTTKNIFGNCISAYYEDSIILMVSKEDDEVFSENTKTRFIDFLKLNNLKAGVSLTFQNILKTKEFYKQATYALKLTENLKIDGFLFYFKDYIEYYLFHILQSNDNNIEKIELHTLIHPLINKLIGIDKNNNSVLLQTLIVYLESNRNAKLTSKKLNIHCSTFFYRYHKIEELLKISLSNSDILFKFELSLKILRYQK</sequence>
<organism evidence="2 3">
    <name type="scientific">Clostridium estertheticum</name>
    <dbReference type="NCBI Taxonomy" id="238834"/>
    <lineage>
        <taxon>Bacteria</taxon>
        <taxon>Bacillati</taxon>
        <taxon>Bacillota</taxon>
        <taxon>Clostridia</taxon>
        <taxon>Eubacteriales</taxon>
        <taxon>Clostridiaceae</taxon>
        <taxon>Clostridium</taxon>
    </lineage>
</organism>
<dbReference type="Proteomes" id="UP001164733">
    <property type="component" value="Chromosome"/>
</dbReference>
<evidence type="ECO:0000259" key="1">
    <source>
        <dbReference type="Pfam" id="PF13556"/>
    </source>
</evidence>
<evidence type="ECO:0000313" key="3">
    <source>
        <dbReference type="Proteomes" id="UP001164733"/>
    </source>
</evidence>